<proteinExistence type="predicted"/>
<evidence type="ECO:0000313" key="1">
    <source>
        <dbReference type="EMBL" id="CDF06322.1"/>
    </source>
</evidence>
<sequence length="170" mass="17722">MRAAGSRDEQLGHFPFLSSLETLKNSAVFTIDGQDADAAGSGLFHDQLAGSDEGLFIGQGNVHALFDGMQCRFDTGGTDEGRQDDAGVTFIDELQQPFATGKDSTRRADGAAQFVSGLFVDHAGPFHLMVLYLPGHGLPMGIGSDAGQAEGIRMGFDDIDSLGPDGTGAA</sequence>
<reference evidence="1" key="1">
    <citation type="submission" date="2012-11" db="EMBL/GenBank/DDBJ databases">
        <title>Dependencies among metagenomic species, viruses, plasmids and units of genetic variation.</title>
        <authorList>
            <person name="Nielsen H.B."/>
            <person name="Almeida M."/>
            <person name="Juncker A.S."/>
            <person name="Rasmussen S."/>
            <person name="Li J."/>
            <person name="Sunagawa S."/>
            <person name="Plichta D."/>
            <person name="Gautier L."/>
            <person name="Le Chatelier E."/>
            <person name="Peletier E."/>
            <person name="Bonde I."/>
            <person name="Nielsen T."/>
            <person name="Manichanh C."/>
            <person name="Arumugam M."/>
            <person name="Batto J."/>
            <person name="Santos M.B.Q.D."/>
            <person name="Blom N."/>
            <person name="Borruel N."/>
            <person name="Burgdorf K.S."/>
            <person name="Boumezbeur F."/>
            <person name="Casellas F."/>
            <person name="Dore J."/>
            <person name="Guarner F."/>
            <person name="Hansen T."/>
            <person name="Hildebrand F."/>
            <person name="Kaas R.S."/>
            <person name="Kennedy S."/>
            <person name="Kristiansen K."/>
            <person name="Kultima J.R."/>
            <person name="Leonard P."/>
            <person name="Levenez F."/>
            <person name="Lund O."/>
            <person name="Moumen B."/>
            <person name="Le Paslier D."/>
            <person name="Pons N."/>
            <person name="Pedersen O."/>
            <person name="Prifti E."/>
            <person name="Qin J."/>
            <person name="Raes J."/>
            <person name="Tap J."/>
            <person name="Tims S."/>
            <person name="Ussery D.W."/>
            <person name="Yamada T."/>
            <person name="MetaHit consortium"/>
            <person name="Renault P."/>
            <person name="Sicheritz-Ponten T."/>
            <person name="Bork P."/>
            <person name="Wang J."/>
            <person name="Brunak S."/>
            <person name="Ehrlich S.D."/>
        </authorList>
    </citation>
    <scope>NUCLEOTIDE SEQUENCE [LARGE SCALE GENOMIC DNA]</scope>
</reference>
<comment type="caution">
    <text evidence="1">The sequence shown here is derived from an EMBL/GenBank/DDBJ whole genome shotgun (WGS) entry which is preliminary data.</text>
</comment>
<gene>
    <name evidence="1" type="ORF">BN715_00411</name>
</gene>
<protein>
    <submittedName>
        <fullName evidence="1">Uncharacterized protein</fullName>
    </submittedName>
</protein>
<name>R7N2M0_MEGEL</name>
<organism evidence="1">
    <name type="scientific">Megasphaera elsdenii CAG:570</name>
    <dbReference type="NCBI Taxonomy" id="1263087"/>
    <lineage>
        <taxon>Bacteria</taxon>
        <taxon>Bacillati</taxon>
        <taxon>Bacillota</taxon>
        <taxon>Negativicutes</taxon>
        <taxon>Veillonellales</taxon>
        <taxon>Veillonellaceae</taxon>
        <taxon>Megasphaera</taxon>
    </lineage>
</organism>
<dbReference type="Proteomes" id="UP000017908">
    <property type="component" value="Unassembled WGS sequence"/>
</dbReference>
<dbReference type="EMBL" id="CBKE010000418">
    <property type="protein sequence ID" value="CDF06322.1"/>
    <property type="molecule type" value="Genomic_DNA"/>
</dbReference>
<accession>R7N2M0</accession>
<dbReference type="AlphaFoldDB" id="R7N2M0"/>